<organism evidence="1 2">
    <name type="scientific">Staphylotrichum tortipilum</name>
    <dbReference type="NCBI Taxonomy" id="2831512"/>
    <lineage>
        <taxon>Eukaryota</taxon>
        <taxon>Fungi</taxon>
        <taxon>Dikarya</taxon>
        <taxon>Ascomycota</taxon>
        <taxon>Pezizomycotina</taxon>
        <taxon>Sordariomycetes</taxon>
        <taxon>Sordariomycetidae</taxon>
        <taxon>Sordariales</taxon>
        <taxon>Chaetomiaceae</taxon>
        <taxon>Staphylotrichum</taxon>
    </lineage>
</organism>
<dbReference type="EMBL" id="MU855760">
    <property type="protein sequence ID" value="KAK3899624.1"/>
    <property type="molecule type" value="Genomic_DNA"/>
</dbReference>
<dbReference type="Proteomes" id="UP001303889">
    <property type="component" value="Unassembled WGS sequence"/>
</dbReference>
<name>A0AAN6MG81_9PEZI</name>
<protein>
    <submittedName>
        <fullName evidence="1">Uncharacterized protein</fullName>
    </submittedName>
</protein>
<proteinExistence type="predicted"/>
<reference evidence="1" key="1">
    <citation type="journal article" date="2023" name="Mol. Phylogenet. Evol.">
        <title>Genome-scale phylogeny and comparative genomics of the fungal order Sordariales.</title>
        <authorList>
            <person name="Hensen N."/>
            <person name="Bonometti L."/>
            <person name="Westerberg I."/>
            <person name="Brannstrom I.O."/>
            <person name="Guillou S."/>
            <person name="Cros-Aarteil S."/>
            <person name="Calhoun S."/>
            <person name="Haridas S."/>
            <person name="Kuo A."/>
            <person name="Mondo S."/>
            <person name="Pangilinan J."/>
            <person name="Riley R."/>
            <person name="LaButti K."/>
            <person name="Andreopoulos B."/>
            <person name="Lipzen A."/>
            <person name="Chen C."/>
            <person name="Yan M."/>
            <person name="Daum C."/>
            <person name="Ng V."/>
            <person name="Clum A."/>
            <person name="Steindorff A."/>
            <person name="Ohm R.A."/>
            <person name="Martin F."/>
            <person name="Silar P."/>
            <person name="Natvig D.O."/>
            <person name="Lalanne C."/>
            <person name="Gautier V."/>
            <person name="Ament-Velasquez S.L."/>
            <person name="Kruys A."/>
            <person name="Hutchinson M.I."/>
            <person name="Powell A.J."/>
            <person name="Barry K."/>
            <person name="Miller A.N."/>
            <person name="Grigoriev I.V."/>
            <person name="Debuchy R."/>
            <person name="Gladieux P."/>
            <person name="Hiltunen Thoren M."/>
            <person name="Johannesson H."/>
        </authorList>
    </citation>
    <scope>NUCLEOTIDE SEQUENCE</scope>
    <source>
        <strain evidence="1">CBS 103.79</strain>
    </source>
</reference>
<evidence type="ECO:0000313" key="2">
    <source>
        <dbReference type="Proteomes" id="UP001303889"/>
    </source>
</evidence>
<keyword evidence="2" id="KW-1185">Reference proteome</keyword>
<comment type="caution">
    <text evidence="1">The sequence shown here is derived from an EMBL/GenBank/DDBJ whole genome shotgun (WGS) entry which is preliminary data.</text>
</comment>
<evidence type="ECO:0000313" key="1">
    <source>
        <dbReference type="EMBL" id="KAK3899624.1"/>
    </source>
</evidence>
<dbReference type="AlphaFoldDB" id="A0AAN6MG81"/>
<accession>A0AAN6MG81</accession>
<gene>
    <name evidence="1" type="ORF">C8A05DRAFT_36746</name>
</gene>
<reference evidence="1" key="2">
    <citation type="submission" date="2023-05" db="EMBL/GenBank/DDBJ databases">
        <authorList>
            <consortium name="Lawrence Berkeley National Laboratory"/>
            <person name="Steindorff A."/>
            <person name="Hensen N."/>
            <person name="Bonometti L."/>
            <person name="Westerberg I."/>
            <person name="Brannstrom I.O."/>
            <person name="Guillou S."/>
            <person name="Cros-Aarteil S."/>
            <person name="Calhoun S."/>
            <person name="Haridas S."/>
            <person name="Kuo A."/>
            <person name="Mondo S."/>
            <person name="Pangilinan J."/>
            <person name="Riley R."/>
            <person name="Labutti K."/>
            <person name="Andreopoulos B."/>
            <person name="Lipzen A."/>
            <person name="Chen C."/>
            <person name="Yanf M."/>
            <person name="Daum C."/>
            <person name="Ng V."/>
            <person name="Clum A."/>
            <person name="Ohm R."/>
            <person name="Martin F."/>
            <person name="Silar P."/>
            <person name="Natvig D."/>
            <person name="Lalanne C."/>
            <person name="Gautier V."/>
            <person name="Ament-Velasquez S.L."/>
            <person name="Kruys A."/>
            <person name="Hutchinson M.I."/>
            <person name="Powell A.J."/>
            <person name="Barry K."/>
            <person name="Miller A.N."/>
            <person name="Grigoriev I.V."/>
            <person name="Debuchy R."/>
            <person name="Gladieux P."/>
            <person name="Thoren M.H."/>
            <person name="Johannesson H."/>
        </authorList>
    </citation>
    <scope>NUCLEOTIDE SEQUENCE</scope>
    <source>
        <strain evidence="1">CBS 103.79</strain>
    </source>
</reference>
<sequence length="149" mass="17114">MSVAKYLQEFQKADRRRVRLLEQDVGDLRRDGGGVVLTTWTLSFEQIRRDRESATDLMALMSFFEPQDTPTEHLKRWWVQQAAKGSHDMDESDDEADKMFEDDVALLRNYSLISVTGTGAQGAVSMHALVQLSTRRWIEARGIQAYYPT</sequence>